<dbReference type="PROSITE" id="PS51898">
    <property type="entry name" value="TYR_RECOMBINASE"/>
    <property type="match status" value="1"/>
</dbReference>
<proteinExistence type="predicted"/>
<protein>
    <submittedName>
        <fullName evidence="3">Site-specific integrase</fullName>
    </submittedName>
</protein>
<dbReference type="Proteomes" id="UP000746741">
    <property type="component" value="Unassembled WGS sequence"/>
</dbReference>
<evidence type="ECO:0000313" key="4">
    <source>
        <dbReference type="EMBL" id="NKE19760.1"/>
    </source>
</evidence>
<sequence length="380" mass="41769">MTGTAIRPHAALPVAAWPAADQAAWQAAHRQGDFLVKAGHATTWRAASQRSAAGAYGRWLGWLQSRDVALSNEAPSDRFTEERTRAYVAFLQHGRSPVTVASYLGLLCMTVVALFPDRDWAWLRGTQARLARRAKPVRDKRSRLVPVGGLEQLGLDLLERSGSELDKPRTGEADRRRVLAAARDYRDGLMIALLASRAPRLKNLLGIEIGVQLRDTAGLATLHFAASEMKDKKARTMSWPRNLLAGLERYLTVVRPMLIAATAPIDPKRPARPAGAMLWVAQGGTPLTAGGLQKALRRHTAPRFGHAINAHLFRDCAATTYANERPAHIRGASALLGHSRASTTARNYIAVDTRPAVAQHQEVMLALQRAARRRRRTEKE</sequence>
<dbReference type="GO" id="GO:0015074">
    <property type="term" value="P:DNA integration"/>
    <property type="evidence" value="ECO:0007669"/>
    <property type="project" value="InterPro"/>
</dbReference>
<evidence type="ECO:0000259" key="2">
    <source>
        <dbReference type="PROSITE" id="PS51898"/>
    </source>
</evidence>
<accession>A0A9X9WPH8</accession>
<name>A0A9X9WPH8_9PROT</name>
<dbReference type="EMBL" id="JAAVUP010000013">
    <property type="protein sequence ID" value="NKE19760.1"/>
    <property type="molecule type" value="Genomic_DNA"/>
</dbReference>
<dbReference type="Proteomes" id="UP001138708">
    <property type="component" value="Unassembled WGS sequence"/>
</dbReference>
<dbReference type="InterPro" id="IPR013762">
    <property type="entry name" value="Integrase-like_cat_sf"/>
</dbReference>
<dbReference type="InterPro" id="IPR002104">
    <property type="entry name" value="Integrase_catalytic"/>
</dbReference>
<gene>
    <name evidence="4" type="ORF">GWK15_22575</name>
    <name evidence="3" type="ORF">GXW75_23495</name>
</gene>
<dbReference type="GO" id="GO:0006310">
    <property type="term" value="P:DNA recombination"/>
    <property type="evidence" value="ECO:0007669"/>
    <property type="project" value="UniProtKB-KW"/>
</dbReference>
<evidence type="ECO:0000313" key="6">
    <source>
        <dbReference type="Proteomes" id="UP001138708"/>
    </source>
</evidence>
<reference evidence="3" key="3">
    <citation type="journal article" date="2021" name="Syst. Appl. Microbiol.">
        <title>Roseomonas hellenica sp. nov., isolated from roots of wild-growing Alkanna tinctoria.</title>
        <authorList>
            <person name="Rat A."/>
            <person name="Naranjo H.D."/>
            <person name="Lebbe L."/>
            <person name="Cnockaert M."/>
            <person name="Krigas N."/>
            <person name="Grigoriadou K."/>
            <person name="Maloupa E."/>
            <person name="Willems A."/>
        </authorList>
    </citation>
    <scope>NUCLEOTIDE SEQUENCE</scope>
    <source>
        <strain evidence="3">LMG 31161</strain>
    </source>
</reference>
<evidence type="ECO:0000313" key="3">
    <source>
        <dbReference type="EMBL" id="MBR0662238.1"/>
    </source>
</evidence>
<dbReference type="InterPro" id="IPR011010">
    <property type="entry name" value="DNA_brk_join_enz"/>
</dbReference>
<dbReference type="EMBL" id="JAAEDK010000087">
    <property type="protein sequence ID" value="MBR0662238.1"/>
    <property type="molecule type" value="Genomic_DNA"/>
</dbReference>
<evidence type="ECO:0000313" key="5">
    <source>
        <dbReference type="Proteomes" id="UP000746741"/>
    </source>
</evidence>
<organism evidence="3 6">
    <name type="scientific">Neoroseomonas oryzicola</name>
    <dbReference type="NCBI Taxonomy" id="535904"/>
    <lineage>
        <taxon>Bacteria</taxon>
        <taxon>Pseudomonadati</taxon>
        <taxon>Pseudomonadota</taxon>
        <taxon>Alphaproteobacteria</taxon>
        <taxon>Acetobacterales</taxon>
        <taxon>Acetobacteraceae</taxon>
        <taxon>Neoroseomonas</taxon>
    </lineage>
</organism>
<reference evidence="4 5" key="2">
    <citation type="submission" date="2020-02" db="EMBL/GenBank/DDBJ databases">
        <authorList>
            <person name="Sun Q."/>
            <person name="Inoue M."/>
        </authorList>
    </citation>
    <scope>NUCLEOTIDE SEQUENCE [LARGE SCALE GENOMIC DNA]</scope>
    <source>
        <strain evidence="4 5">KCTC 22478</strain>
    </source>
</reference>
<keyword evidence="1" id="KW-0233">DNA recombination</keyword>
<dbReference type="Pfam" id="PF00589">
    <property type="entry name" value="Phage_integrase"/>
    <property type="match status" value="1"/>
</dbReference>
<dbReference type="SUPFAM" id="SSF56349">
    <property type="entry name" value="DNA breaking-rejoining enzymes"/>
    <property type="match status" value="1"/>
</dbReference>
<keyword evidence="5" id="KW-1185">Reference proteome</keyword>
<dbReference type="Gene3D" id="1.10.443.10">
    <property type="entry name" value="Intergrase catalytic core"/>
    <property type="match status" value="1"/>
</dbReference>
<comment type="caution">
    <text evidence="3">The sequence shown here is derived from an EMBL/GenBank/DDBJ whole genome shotgun (WGS) entry which is preliminary data.</text>
</comment>
<feature type="domain" description="Tyr recombinase" evidence="2">
    <location>
        <begin position="164"/>
        <end position="361"/>
    </location>
</feature>
<dbReference type="AlphaFoldDB" id="A0A9X9WPH8"/>
<dbReference type="RefSeq" id="WP_168043668.1">
    <property type="nucleotide sequence ID" value="NZ_JAAEDK010000087.1"/>
</dbReference>
<dbReference type="GO" id="GO:0003677">
    <property type="term" value="F:DNA binding"/>
    <property type="evidence" value="ECO:0007669"/>
    <property type="project" value="InterPro"/>
</dbReference>
<reference evidence="3" key="1">
    <citation type="submission" date="2020-01" db="EMBL/GenBank/DDBJ databases">
        <authorList>
            <person name="Rat A."/>
        </authorList>
    </citation>
    <scope>NUCLEOTIDE SEQUENCE</scope>
    <source>
        <strain evidence="3">LMG 31161</strain>
    </source>
</reference>
<evidence type="ECO:0000256" key="1">
    <source>
        <dbReference type="ARBA" id="ARBA00023172"/>
    </source>
</evidence>